<dbReference type="RefSeq" id="WP_103202592.1">
    <property type="nucleotide sequence ID" value="NZ_CVTD020000015.1"/>
</dbReference>
<dbReference type="OrthoDB" id="2087871at2"/>
<dbReference type="SUPFAM" id="SSF81301">
    <property type="entry name" value="Nucleotidyltransferase"/>
    <property type="match status" value="1"/>
</dbReference>
<organism evidence="1 2">
    <name type="scientific">Herbinix hemicellulosilytica</name>
    <dbReference type="NCBI Taxonomy" id="1564487"/>
    <lineage>
        <taxon>Bacteria</taxon>
        <taxon>Bacillati</taxon>
        <taxon>Bacillota</taxon>
        <taxon>Clostridia</taxon>
        <taxon>Lachnospirales</taxon>
        <taxon>Lachnospiraceae</taxon>
        <taxon>Herbinix</taxon>
    </lineage>
</organism>
<reference evidence="1 2" key="1">
    <citation type="submission" date="2015-06" db="EMBL/GenBank/DDBJ databases">
        <authorList>
            <person name="Wibberg Daniel"/>
        </authorList>
    </citation>
    <scope>NUCLEOTIDE SEQUENCE [LARGE SCALE GENOMIC DNA]</scope>
    <source>
        <strain evidence="1 2">T3/55T</strain>
    </source>
</reference>
<dbReference type="InterPro" id="IPR043519">
    <property type="entry name" value="NT_sf"/>
</dbReference>
<dbReference type="EMBL" id="CVTD020000015">
    <property type="protein sequence ID" value="CRZ34483.1"/>
    <property type="molecule type" value="Genomic_DNA"/>
</dbReference>
<dbReference type="Pfam" id="PF14907">
    <property type="entry name" value="NTP_transf_5"/>
    <property type="match status" value="1"/>
</dbReference>
<dbReference type="Proteomes" id="UP000236497">
    <property type="component" value="Unassembled WGS sequence"/>
</dbReference>
<name>A0A0H5SVX0_HERHM</name>
<sequence length="214" mass="25972">MYVNSSDILRIFEMLNNNKVKYVLLRNINNELPNNFKANKDIDILVHPSSKEKLHNLLKNNGWKKIKHPLDNGLDFIFLYNMDKFEMFTKNNINLDICYQLSCRSLNRREWIPIDQKINDSVWINRKINNIYNWYEMSDEDQLIHLLTRCVFDKKKFEDGYVNEIDRLLGFTKIDNIKQKLELIFFKFTPYLLDLLKSHKYELIIKSYIQFKDY</sequence>
<dbReference type="AlphaFoldDB" id="A0A0H5SVX0"/>
<protein>
    <submittedName>
        <fullName evidence="1">Uncharacterized protein</fullName>
    </submittedName>
</protein>
<dbReference type="InterPro" id="IPR039498">
    <property type="entry name" value="NTP_transf_5"/>
</dbReference>
<accession>A0A0H5SVX0</accession>
<gene>
    <name evidence="1" type="ORF">HHT355_1281</name>
</gene>
<keyword evidence="2" id="KW-1185">Reference proteome</keyword>
<proteinExistence type="predicted"/>
<evidence type="ECO:0000313" key="2">
    <source>
        <dbReference type="Proteomes" id="UP000236497"/>
    </source>
</evidence>
<evidence type="ECO:0000313" key="1">
    <source>
        <dbReference type="EMBL" id="CRZ34483.1"/>
    </source>
</evidence>